<gene>
    <name evidence="1" type="ORF">KDL01_31390</name>
</gene>
<accession>A0A941IVV1</accession>
<comment type="caution">
    <text evidence="1">The sequence shown here is derived from an EMBL/GenBank/DDBJ whole genome shotgun (WGS) entry which is preliminary data.</text>
</comment>
<sequence length="187" mass="20502">MSEHSVTVVRLDRIDEAAAAFALDVARRWMLDRAIITVNTKTDELWHPSVWVPGAEFADAVEPGPWLSGFLTTANNGVDFTAACDAFHPAGNDEPPACRQCSTPAEGAYEEAYGDWATRWFEHRIEPVFTCRACGWSGPAGDWIGEFSLLIGAPAITFNNWPNLRADVTNALRDLLGGRTGVVRCHL</sequence>
<dbReference type="EMBL" id="JAGSOG010000233">
    <property type="protein sequence ID" value="MBR7837821.1"/>
    <property type="molecule type" value="Genomic_DNA"/>
</dbReference>
<dbReference type="RefSeq" id="WP_212532284.1">
    <property type="nucleotide sequence ID" value="NZ_JAGSOG010000233.1"/>
</dbReference>
<proteinExistence type="predicted"/>
<evidence type="ECO:0000313" key="1">
    <source>
        <dbReference type="EMBL" id="MBR7837821.1"/>
    </source>
</evidence>
<dbReference type="Proteomes" id="UP000675781">
    <property type="component" value="Unassembled WGS sequence"/>
</dbReference>
<dbReference type="AlphaFoldDB" id="A0A941IVV1"/>
<evidence type="ECO:0000313" key="2">
    <source>
        <dbReference type="Proteomes" id="UP000675781"/>
    </source>
</evidence>
<name>A0A941IVV1_9ACTN</name>
<organism evidence="1 2">
    <name type="scientific">Actinospica durhamensis</name>
    <dbReference type="NCBI Taxonomy" id="1508375"/>
    <lineage>
        <taxon>Bacteria</taxon>
        <taxon>Bacillati</taxon>
        <taxon>Actinomycetota</taxon>
        <taxon>Actinomycetes</taxon>
        <taxon>Catenulisporales</taxon>
        <taxon>Actinospicaceae</taxon>
        <taxon>Actinospica</taxon>
    </lineage>
</organism>
<keyword evidence="2" id="KW-1185">Reference proteome</keyword>
<protein>
    <submittedName>
        <fullName evidence="1">Uncharacterized protein</fullName>
    </submittedName>
</protein>
<reference evidence="1" key="1">
    <citation type="submission" date="2021-04" db="EMBL/GenBank/DDBJ databases">
        <title>Genome based classification of Actinospica acidithermotolerans sp. nov., an actinobacterium isolated from an Indonesian hot spring.</title>
        <authorList>
            <person name="Kusuma A.B."/>
            <person name="Putra K.E."/>
            <person name="Nafisah S."/>
            <person name="Loh J."/>
            <person name="Nouioui I."/>
            <person name="Goodfellow M."/>
        </authorList>
    </citation>
    <scope>NUCLEOTIDE SEQUENCE</scope>
    <source>
        <strain evidence="1">CSCA 57</strain>
    </source>
</reference>